<reference evidence="1" key="1">
    <citation type="submission" date="2022-09" db="EMBL/GenBank/DDBJ databases">
        <title>Actin cytoskeleton and complex cell architecture in an #Asgard archaeon.</title>
        <authorList>
            <person name="Ponce Toledo R.I."/>
            <person name="Schleper C."/>
            <person name="Rodrigues Oliveira T."/>
            <person name="Wollweber F."/>
            <person name="Xu J."/>
            <person name="Rittmann S."/>
            <person name="Klingl A."/>
            <person name="Pilhofer M."/>
        </authorList>
    </citation>
    <scope>NUCLEOTIDE SEQUENCE</scope>
    <source>
        <strain evidence="1">B-35</strain>
    </source>
</reference>
<name>A0ABY6HXG2_9ARCH</name>
<accession>A0ABY6HXG2</accession>
<organism evidence="1 2">
    <name type="scientific">Candidatus Lokiarchaeum ossiferum</name>
    <dbReference type="NCBI Taxonomy" id="2951803"/>
    <lineage>
        <taxon>Archaea</taxon>
        <taxon>Promethearchaeati</taxon>
        <taxon>Promethearchaeota</taxon>
        <taxon>Promethearchaeia</taxon>
        <taxon>Promethearchaeales</taxon>
        <taxon>Promethearchaeaceae</taxon>
        <taxon>Candidatus Lokiarchaeum</taxon>
    </lineage>
</organism>
<keyword evidence="2" id="KW-1185">Reference proteome</keyword>
<evidence type="ECO:0000313" key="2">
    <source>
        <dbReference type="Proteomes" id="UP001208689"/>
    </source>
</evidence>
<evidence type="ECO:0000313" key="1">
    <source>
        <dbReference type="EMBL" id="UYP48051.1"/>
    </source>
</evidence>
<proteinExistence type="predicted"/>
<gene>
    <name evidence="1" type="ORF">NEF87_004336</name>
</gene>
<protein>
    <recommendedName>
        <fullName evidence="3">DegT/DnrJ/EryC1/StrS aminotransferase family protein</fullName>
    </recommendedName>
</protein>
<evidence type="ECO:0008006" key="3">
    <source>
        <dbReference type="Google" id="ProtNLM"/>
    </source>
</evidence>
<sequence>MIHDEIGGFFEMPELIDIKEENSCYNYLIQKIDKNYPNFEFIRDGRQALKWILIQNEVEARKNQILIPKYLCESIIQPFSELDLDYAHYEQSDDLSPKINFNIKNSIVLIIDYFGIEQISQDEIQQLLNNGCIVIIDISHSILNTTRFNLVHENIYLFASLRKIFPIPDGGVVYSFQENPKKKKLRNPTNYETMLEAMFLKKYYFQSNSEKERVNLKKHFLKLYNEYEEEKEKKKEKYNLEKIPEISLDILKKISYKITKNRREANAQFFLKKTKKEYTFFKKPLTLPSFFLLKFPSNTIREKYKKEFIKLKIFTPIHWILPFSIQDVCKEETKLSERVLTIPIDHRYIPKDYIEKLSKLDEIFKNI</sequence>
<dbReference type="Proteomes" id="UP001208689">
    <property type="component" value="Chromosome"/>
</dbReference>
<dbReference type="EMBL" id="CP104013">
    <property type="protein sequence ID" value="UYP48051.1"/>
    <property type="molecule type" value="Genomic_DNA"/>
</dbReference>